<gene>
    <name evidence="1" type="ORF">P5673_033000</name>
</gene>
<keyword evidence="2" id="KW-1185">Reference proteome</keyword>
<name>A0AAD9URE5_ACRCE</name>
<comment type="caution">
    <text evidence="1">The sequence shown here is derived from an EMBL/GenBank/DDBJ whole genome shotgun (WGS) entry which is preliminary data.</text>
</comment>
<protein>
    <submittedName>
        <fullName evidence="1">Uncharacterized protein</fullName>
    </submittedName>
</protein>
<reference evidence="1" key="1">
    <citation type="journal article" date="2023" name="G3 (Bethesda)">
        <title>Whole genome assembly and annotation of the endangered Caribbean coral Acropora cervicornis.</title>
        <authorList>
            <person name="Selwyn J.D."/>
            <person name="Vollmer S.V."/>
        </authorList>
    </citation>
    <scope>NUCLEOTIDE SEQUENCE</scope>
    <source>
        <strain evidence="1">K2</strain>
    </source>
</reference>
<evidence type="ECO:0000313" key="2">
    <source>
        <dbReference type="Proteomes" id="UP001249851"/>
    </source>
</evidence>
<reference evidence="1" key="2">
    <citation type="journal article" date="2023" name="Science">
        <title>Genomic signatures of disease resistance in endangered staghorn corals.</title>
        <authorList>
            <person name="Vollmer S.V."/>
            <person name="Selwyn J.D."/>
            <person name="Despard B.A."/>
            <person name="Roesel C.L."/>
        </authorList>
    </citation>
    <scope>NUCLEOTIDE SEQUENCE</scope>
    <source>
        <strain evidence="1">K2</strain>
    </source>
</reference>
<accession>A0AAD9URE5</accession>
<evidence type="ECO:0000313" key="1">
    <source>
        <dbReference type="EMBL" id="KAK2547174.1"/>
    </source>
</evidence>
<organism evidence="1 2">
    <name type="scientific">Acropora cervicornis</name>
    <name type="common">Staghorn coral</name>
    <dbReference type="NCBI Taxonomy" id="6130"/>
    <lineage>
        <taxon>Eukaryota</taxon>
        <taxon>Metazoa</taxon>
        <taxon>Cnidaria</taxon>
        <taxon>Anthozoa</taxon>
        <taxon>Hexacorallia</taxon>
        <taxon>Scleractinia</taxon>
        <taxon>Astrocoeniina</taxon>
        <taxon>Acroporidae</taxon>
        <taxon>Acropora</taxon>
    </lineage>
</organism>
<dbReference type="EMBL" id="JARQWQ010000207">
    <property type="protein sequence ID" value="KAK2547174.1"/>
    <property type="molecule type" value="Genomic_DNA"/>
</dbReference>
<dbReference type="Proteomes" id="UP001249851">
    <property type="component" value="Unassembled WGS sequence"/>
</dbReference>
<proteinExistence type="predicted"/>
<dbReference type="AlphaFoldDB" id="A0AAD9URE5"/>
<sequence>MDEDKANVINSFLATVGDKLSSLLPPPLTSQSTGHRFELLAYSKVRAARELVSQFYSHVKASNPPEKTQVCKNKQMTRWRDNVICFRPGDCKCQIKMRVAVSINSLSPVHMHRVHLAISKKTINTASYAAGSLMRLSTVSDTSTKAMCRDLSDMVAILSRKLFHLDQPSSNTKKALTATG</sequence>